<dbReference type="Gene3D" id="1.10.1670.40">
    <property type="match status" value="1"/>
</dbReference>
<sequence length="147" mass="15724">GDAGSSTLRLFPTPGRVAAAPETVRETLDDEAARAVLAAAEAFEGEDLSALSSRSLVARLSEVRGFDPRSATFVARRGFGRASLLPVRERRLREAVADLYGLDDATDDDIVRLSNAYGDHRGYWAHYVRAWASLRDGGDGGGDAGDD</sequence>
<evidence type="ECO:0000313" key="1">
    <source>
        <dbReference type="EMBL" id="MFC6826551.1"/>
    </source>
</evidence>
<gene>
    <name evidence="1" type="ORF">ACFQEV_16335</name>
</gene>
<feature type="non-terminal residue" evidence="1">
    <location>
        <position position="1"/>
    </location>
</feature>
<protein>
    <submittedName>
        <fullName evidence="1">DNA-3-methyladenine glycosylase 2 family protein</fullName>
    </submittedName>
</protein>
<dbReference type="EMBL" id="JBHSXH010000015">
    <property type="protein sequence ID" value="MFC6826551.1"/>
    <property type="molecule type" value="Genomic_DNA"/>
</dbReference>
<name>A0ABD5U3T4_9EURY</name>
<organism evidence="1 2">
    <name type="scientific">Halopelagius fulvigenes</name>
    <dbReference type="NCBI Taxonomy" id="1198324"/>
    <lineage>
        <taxon>Archaea</taxon>
        <taxon>Methanobacteriati</taxon>
        <taxon>Methanobacteriota</taxon>
        <taxon>Stenosarchaea group</taxon>
        <taxon>Halobacteria</taxon>
        <taxon>Halobacteriales</taxon>
        <taxon>Haloferacaceae</taxon>
    </lineage>
</organism>
<accession>A0ABD5U3T4</accession>
<dbReference type="SUPFAM" id="SSF48150">
    <property type="entry name" value="DNA-glycosylase"/>
    <property type="match status" value="1"/>
</dbReference>
<dbReference type="Gene3D" id="1.10.340.30">
    <property type="entry name" value="Hypothetical protein, domain 2"/>
    <property type="match status" value="1"/>
</dbReference>
<dbReference type="InterPro" id="IPR011257">
    <property type="entry name" value="DNA_glycosylase"/>
</dbReference>
<evidence type="ECO:0000313" key="2">
    <source>
        <dbReference type="Proteomes" id="UP001596408"/>
    </source>
</evidence>
<dbReference type="AlphaFoldDB" id="A0ABD5U3T4"/>
<proteinExistence type="predicted"/>
<reference evidence="1 2" key="1">
    <citation type="journal article" date="2019" name="Int. J. Syst. Evol. Microbiol.">
        <title>The Global Catalogue of Microorganisms (GCM) 10K type strain sequencing project: providing services to taxonomists for standard genome sequencing and annotation.</title>
        <authorList>
            <consortium name="The Broad Institute Genomics Platform"/>
            <consortium name="The Broad Institute Genome Sequencing Center for Infectious Disease"/>
            <person name="Wu L."/>
            <person name="Ma J."/>
        </authorList>
    </citation>
    <scope>NUCLEOTIDE SEQUENCE [LARGE SCALE GENOMIC DNA]</scope>
    <source>
        <strain evidence="1 2">YIM 94188</strain>
    </source>
</reference>
<dbReference type="Proteomes" id="UP001596408">
    <property type="component" value="Unassembled WGS sequence"/>
</dbReference>
<comment type="caution">
    <text evidence="1">The sequence shown here is derived from an EMBL/GenBank/DDBJ whole genome shotgun (WGS) entry which is preliminary data.</text>
</comment>
<keyword evidence="2" id="KW-1185">Reference proteome</keyword>